<gene>
    <name evidence="1" type="ORF">HH213_28135</name>
</gene>
<evidence type="ECO:0000313" key="1">
    <source>
        <dbReference type="EMBL" id="QJD93614.1"/>
    </source>
</evidence>
<protein>
    <recommendedName>
        <fullName evidence="3">Flagellar protein FliT</fullName>
    </recommendedName>
</protein>
<name>A0ABX6MH04_9BURK</name>
<keyword evidence="2" id="KW-1185">Reference proteome</keyword>
<dbReference type="EMBL" id="CP051684">
    <property type="protein sequence ID" value="QJD93614.1"/>
    <property type="molecule type" value="Genomic_DNA"/>
</dbReference>
<dbReference type="Proteomes" id="UP000503117">
    <property type="component" value="Chromosome"/>
</dbReference>
<evidence type="ECO:0000313" key="2">
    <source>
        <dbReference type="Proteomes" id="UP000503117"/>
    </source>
</evidence>
<proteinExistence type="predicted"/>
<evidence type="ECO:0008006" key="3">
    <source>
        <dbReference type="Google" id="ProtNLM"/>
    </source>
</evidence>
<sequence>MDRQRTLLQLTQKMSAAIAAEDWRTLTAINTMLATTLPQMAAQGSWSSAERAALAALRQMHNEAVKRCDLATDALGRKLQQLQATQEGWLAYALDSEHADTGIQA</sequence>
<dbReference type="RefSeq" id="WP_169114469.1">
    <property type="nucleotide sequence ID" value="NZ_CP051684.1"/>
</dbReference>
<reference evidence="1 2" key="1">
    <citation type="submission" date="2020-04" db="EMBL/GenBank/DDBJ databases">
        <title>Genome sequencing of novel species.</title>
        <authorList>
            <person name="Heo J."/>
            <person name="Kim S.-J."/>
            <person name="Kim J.-S."/>
            <person name="Hong S.-B."/>
            <person name="Kwon S.-W."/>
        </authorList>
    </citation>
    <scope>NUCLEOTIDE SEQUENCE [LARGE SCALE GENOMIC DNA]</scope>
    <source>
        <strain evidence="1 2">AF9R3</strain>
    </source>
</reference>
<organism evidence="1 2">
    <name type="scientific">Duganella dendranthematis</name>
    <dbReference type="NCBI Taxonomy" id="2728021"/>
    <lineage>
        <taxon>Bacteria</taxon>
        <taxon>Pseudomonadati</taxon>
        <taxon>Pseudomonadota</taxon>
        <taxon>Betaproteobacteria</taxon>
        <taxon>Burkholderiales</taxon>
        <taxon>Oxalobacteraceae</taxon>
        <taxon>Telluria group</taxon>
        <taxon>Duganella</taxon>
    </lineage>
</organism>
<accession>A0ABX6MH04</accession>